<reference evidence="7" key="1">
    <citation type="submission" date="2024-02" db="EMBL/GenBank/DDBJ databases">
        <authorList>
            <consortium name="ELIXIR-Norway"/>
            <consortium name="Elixir Norway"/>
        </authorList>
    </citation>
    <scope>NUCLEOTIDE SEQUENCE</scope>
</reference>
<evidence type="ECO:0000256" key="1">
    <source>
        <dbReference type="ARBA" id="ARBA00004173"/>
    </source>
</evidence>
<keyword evidence="4" id="KW-0256">Endoplasmic reticulum</keyword>
<evidence type="ECO:0008006" key="9">
    <source>
        <dbReference type="Google" id="ProtNLM"/>
    </source>
</evidence>
<evidence type="ECO:0000256" key="3">
    <source>
        <dbReference type="ARBA" id="ARBA00004370"/>
    </source>
</evidence>
<gene>
    <name evidence="7" type="ORF">CSSPTR1EN2_LOCUS2042</name>
</gene>
<dbReference type="PANTHER" id="PTHR48182:SF2">
    <property type="entry name" value="PROTEIN SERAC1"/>
    <property type="match status" value="1"/>
</dbReference>
<dbReference type="Gene3D" id="3.40.50.1820">
    <property type="entry name" value="alpha/beta hydrolase"/>
    <property type="match status" value="1"/>
</dbReference>
<evidence type="ECO:0000256" key="4">
    <source>
        <dbReference type="ARBA" id="ARBA00022824"/>
    </source>
</evidence>
<comment type="subcellular location">
    <subcellularLocation>
        <location evidence="2">Endoplasmic reticulum</location>
    </subcellularLocation>
    <subcellularLocation>
        <location evidence="3">Membrane</location>
    </subcellularLocation>
    <subcellularLocation>
        <location evidence="1">Mitochondrion</location>
    </subcellularLocation>
</comment>
<dbReference type="SUPFAM" id="SSF53474">
    <property type="entry name" value="alpha/beta-Hydrolases"/>
    <property type="match status" value="1"/>
</dbReference>
<keyword evidence="6" id="KW-0472">Membrane</keyword>
<dbReference type="PANTHER" id="PTHR48182">
    <property type="entry name" value="PROTEIN SERAC1"/>
    <property type="match status" value="1"/>
</dbReference>
<name>A0ABP0TGN5_9BRYO</name>
<sequence length="239" mass="27418">MCVGHETGYPRTKNRRDWVTRFLCCLYPSTVIPMARTRAWKKSARTCCRACPKWNFHQDSQKIVLVGHSFGGLVIKSLMVEVHKAVNERARNAIEKEKQARCKAFQVNVKGIMFYAVPHTGANKNFKTYLTDCNNIAFLQNSKRLTGLMRTVDTFNRQMVELSTDFEYSVPQDINLFAIVEGLQVVVPEASARKLARNNVCVIEDANHMQVCQPVDEFHESYRALLQFVKDIRNANQQV</sequence>
<evidence type="ECO:0000256" key="6">
    <source>
        <dbReference type="ARBA" id="ARBA00023136"/>
    </source>
</evidence>
<dbReference type="Proteomes" id="UP001497512">
    <property type="component" value="Chromosome 10"/>
</dbReference>
<dbReference type="InterPro" id="IPR052374">
    <property type="entry name" value="SERAC1"/>
</dbReference>
<evidence type="ECO:0000313" key="7">
    <source>
        <dbReference type="EMBL" id="CAK9193501.1"/>
    </source>
</evidence>
<protein>
    <recommendedName>
        <fullName evidence="9">DUF676 domain-containing protein</fullName>
    </recommendedName>
</protein>
<dbReference type="InterPro" id="IPR029058">
    <property type="entry name" value="AB_hydrolase_fold"/>
</dbReference>
<keyword evidence="5" id="KW-0496">Mitochondrion</keyword>
<dbReference type="EMBL" id="OZ019902">
    <property type="protein sequence ID" value="CAK9193501.1"/>
    <property type="molecule type" value="Genomic_DNA"/>
</dbReference>
<accession>A0ABP0TGN5</accession>
<proteinExistence type="predicted"/>
<organism evidence="7 8">
    <name type="scientific">Sphagnum troendelagicum</name>
    <dbReference type="NCBI Taxonomy" id="128251"/>
    <lineage>
        <taxon>Eukaryota</taxon>
        <taxon>Viridiplantae</taxon>
        <taxon>Streptophyta</taxon>
        <taxon>Embryophyta</taxon>
        <taxon>Bryophyta</taxon>
        <taxon>Sphagnophytina</taxon>
        <taxon>Sphagnopsida</taxon>
        <taxon>Sphagnales</taxon>
        <taxon>Sphagnaceae</taxon>
        <taxon>Sphagnum</taxon>
    </lineage>
</organism>
<evidence type="ECO:0000256" key="5">
    <source>
        <dbReference type="ARBA" id="ARBA00023128"/>
    </source>
</evidence>
<evidence type="ECO:0000313" key="8">
    <source>
        <dbReference type="Proteomes" id="UP001497512"/>
    </source>
</evidence>
<evidence type="ECO:0000256" key="2">
    <source>
        <dbReference type="ARBA" id="ARBA00004240"/>
    </source>
</evidence>
<keyword evidence="8" id="KW-1185">Reference proteome</keyword>